<protein>
    <submittedName>
        <fullName evidence="2">Uncharacterized protein</fullName>
    </submittedName>
</protein>
<gene>
    <name evidence="2" type="ORF">JVT61DRAFT_2477</name>
</gene>
<feature type="region of interest" description="Disordered" evidence="1">
    <location>
        <begin position="1"/>
        <end position="44"/>
    </location>
</feature>
<sequence length="332" mass="37306">MTTQFTTSELRPPVASSAIDPDTQPSTGHIVAQEPPRNPGSFHSVDSDAVDLPMPSTCHLAPFDERLDGLLETPRWQKNLDDHFTRIFTPSILSDLRQMEDIALQTLQIITIDDPTQRAHGLKTRGLALVVCTHWMRMQCRCKNANVCAEEIVALVSRIADHLGRTSTHARMDFLNELGYVCVERLTLTWRWYVALVTRGVLPIHRKNLFMRVMAVVAMITYLFHGGQLQYGAVLDCLGYIATMSPWPDALAVIYAFLHKLGPNFTLEPAGWHFVRRLLADSFPLTVGRVHVDPLCQLVSAINTLVADWHNNTRVTLYHTSSSGNNAYHSQI</sequence>
<reference evidence="2" key="1">
    <citation type="submission" date="2021-03" db="EMBL/GenBank/DDBJ databases">
        <title>Evolutionary innovations through gain and loss of genes in the ectomycorrhizal Boletales.</title>
        <authorList>
            <person name="Wu G."/>
            <person name="Miyauchi S."/>
            <person name="Morin E."/>
            <person name="Yang Z.-L."/>
            <person name="Xu J."/>
            <person name="Martin F.M."/>
        </authorList>
    </citation>
    <scope>NUCLEOTIDE SEQUENCE</scope>
    <source>
        <strain evidence="2">BR01</strain>
    </source>
</reference>
<accession>A0A8I2YQQ9</accession>
<keyword evidence="3" id="KW-1185">Reference proteome</keyword>
<comment type="caution">
    <text evidence="2">The sequence shown here is derived from an EMBL/GenBank/DDBJ whole genome shotgun (WGS) entry which is preliminary data.</text>
</comment>
<evidence type="ECO:0000313" key="3">
    <source>
        <dbReference type="Proteomes" id="UP000683000"/>
    </source>
</evidence>
<name>A0A8I2YQQ9_9AGAM</name>
<evidence type="ECO:0000313" key="2">
    <source>
        <dbReference type="EMBL" id="KAG6376484.1"/>
    </source>
</evidence>
<proteinExistence type="predicted"/>
<dbReference type="EMBL" id="JAGFBS010000012">
    <property type="protein sequence ID" value="KAG6376484.1"/>
    <property type="molecule type" value="Genomic_DNA"/>
</dbReference>
<organism evidence="2 3">
    <name type="scientific">Boletus reticuloceps</name>
    <dbReference type="NCBI Taxonomy" id="495285"/>
    <lineage>
        <taxon>Eukaryota</taxon>
        <taxon>Fungi</taxon>
        <taxon>Dikarya</taxon>
        <taxon>Basidiomycota</taxon>
        <taxon>Agaricomycotina</taxon>
        <taxon>Agaricomycetes</taxon>
        <taxon>Agaricomycetidae</taxon>
        <taxon>Boletales</taxon>
        <taxon>Boletineae</taxon>
        <taxon>Boletaceae</taxon>
        <taxon>Boletoideae</taxon>
        <taxon>Boletus</taxon>
    </lineage>
</organism>
<dbReference type="AlphaFoldDB" id="A0A8I2YQQ9"/>
<dbReference type="Proteomes" id="UP000683000">
    <property type="component" value="Unassembled WGS sequence"/>
</dbReference>
<evidence type="ECO:0000256" key="1">
    <source>
        <dbReference type="SAM" id="MobiDB-lite"/>
    </source>
</evidence>
<dbReference type="OrthoDB" id="2630623at2759"/>